<reference evidence="2 3" key="1">
    <citation type="submission" date="2016-12" db="EMBL/GenBank/DDBJ databases">
        <title>The genomes of Aspergillus section Nigri reveals drivers in fungal speciation.</title>
        <authorList>
            <consortium name="DOE Joint Genome Institute"/>
            <person name="Vesth T.C."/>
            <person name="Nybo J."/>
            <person name="Theobald S."/>
            <person name="Brandl J."/>
            <person name="Frisvad J.C."/>
            <person name="Nielsen K.F."/>
            <person name="Lyhne E.K."/>
            <person name="Kogle M.E."/>
            <person name="Kuo A."/>
            <person name="Riley R."/>
            <person name="Clum A."/>
            <person name="Nolan M."/>
            <person name="Lipzen A."/>
            <person name="Salamov A."/>
            <person name="Henrissat B."/>
            <person name="Wiebenga A."/>
            <person name="De Vries R.P."/>
            <person name="Grigoriev I.V."/>
            <person name="Mortensen U.H."/>
            <person name="Andersen M.R."/>
            <person name="Baker S.E."/>
        </authorList>
    </citation>
    <scope>NUCLEOTIDE SEQUENCE [LARGE SCALE GENOMIC DNA]</scope>
    <source>
        <strain evidence="2 3">CBS 117.55</strain>
    </source>
</reference>
<evidence type="ECO:0000256" key="1">
    <source>
        <dbReference type="SAM" id="MobiDB-lite"/>
    </source>
</evidence>
<comment type="caution">
    <text evidence="2">The sequence shown here is derived from an EMBL/GenBank/DDBJ whole genome shotgun (WGS) entry which is preliminary data.</text>
</comment>
<evidence type="ECO:0000313" key="3">
    <source>
        <dbReference type="Proteomes" id="UP000247233"/>
    </source>
</evidence>
<dbReference type="AlphaFoldDB" id="A0A317UW00"/>
<feature type="compositionally biased region" description="Low complexity" evidence="1">
    <location>
        <begin position="14"/>
        <end position="26"/>
    </location>
</feature>
<dbReference type="RefSeq" id="XP_025394544.1">
    <property type="nucleotide sequence ID" value="XM_025544406.1"/>
</dbReference>
<organism evidence="2 3">
    <name type="scientific">Aspergillus heteromorphus CBS 117.55</name>
    <dbReference type="NCBI Taxonomy" id="1448321"/>
    <lineage>
        <taxon>Eukaryota</taxon>
        <taxon>Fungi</taxon>
        <taxon>Dikarya</taxon>
        <taxon>Ascomycota</taxon>
        <taxon>Pezizomycotina</taxon>
        <taxon>Eurotiomycetes</taxon>
        <taxon>Eurotiomycetidae</taxon>
        <taxon>Eurotiales</taxon>
        <taxon>Aspergillaceae</taxon>
        <taxon>Aspergillus</taxon>
        <taxon>Aspergillus subgen. Circumdati</taxon>
    </lineage>
</organism>
<dbReference type="EMBL" id="MSFL01000051">
    <property type="protein sequence ID" value="PWY65589.1"/>
    <property type="molecule type" value="Genomic_DNA"/>
</dbReference>
<proteinExistence type="predicted"/>
<evidence type="ECO:0000313" key="2">
    <source>
        <dbReference type="EMBL" id="PWY65589.1"/>
    </source>
</evidence>
<gene>
    <name evidence="2" type="ORF">BO70DRAFT_366713</name>
</gene>
<feature type="region of interest" description="Disordered" evidence="1">
    <location>
        <begin position="1"/>
        <end position="26"/>
    </location>
</feature>
<dbReference type="GeneID" id="37066643"/>
<accession>A0A317UW00</accession>
<protein>
    <submittedName>
        <fullName evidence="2">Uncharacterized protein</fullName>
    </submittedName>
</protein>
<name>A0A317UW00_9EURO</name>
<sequence>MRNSKSEGRFTGCFAPGSPAPSSSSSPSLFLPLPLPPLHLPIFPSFHLPIGSSAHLPNCPPTQSQTSSVPADPFPDPPFVGCDPLKQSAETHGWLLLPVEPPRYTGLCTTTACQITAPSWLSLLIASKMLSGALTRPDRMA</sequence>
<dbReference type="VEuPathDB" id="FungiDB:BO70DRAFT_366713"/>
<dbReference type="Proteomes" id="UP000247233">
    <property type="component" value="Unassembled WGS sequence"/>
</dbReference>
<keyword evidence="3" id="KW-1185">Reference proteome</keyword>